<dbReference type="EMBL" id="BOMG01000092">
    <property type="protein sequence ID" value="GID58882.1"/>
    <property type="molecule type" value="Genomic_DNA"/>
</dbReference>
<comment type="caution">
    <text evidence="1">The sequence shown here is derived from an EMBL/GenBank/DDBJ whole genome shotgun (WGS) entry which is preliminary data.</text>
</comment>
<gene>
    <name evidence="1" type="ORF">Aco03nite_072860</name>
</gene>
<keyword evidence="2" id="KW-1185">Reference proteome</keyword>
<reference evidence="1 2" key="1">
    <citation type="submission" date="2021-01" db="EMBL/GenBank/DDBJ databases">
        <title>Whole genome shotgun sequence of Actinoplanes couchii NBRC 106145.</title>
        <authorList>
            <person name="Komaki H."/>
            <person name="Tamura T."/>
        </authorList>
    </citation>
    <scope>NUCLEOTIDE SEQUENCE [LARGE SCALE GENOMIC DNA]</scope>
    <source>
        <strain evidence="1 2">NBRC 106145</strain>
    </source>
</reference>
<organism evidence="1 2">
    <name type="scientific">Actinoplanes couchii</name>
    <dbReference type="NCBI Taxonomy" id="403638"/>
    <lineage>
        <taxon>Bacteria</taxon>
        <taxon>Bacillati</taxon>
        <taxon>Actinomycetota</taxon>
        <taxon>Actinomycetes</taxon>
        <taxon>Micromonosporales</taxon>
        <taxon>Micromonosporaceae</taxon>
        <taxon>Actinoplanes</taxon>
    </lineage>
</organism>
<name>A0ABQ3XK74_9ACTN</name>
<sequence>MTEWASLQGTYGSAEQIPGLLAAAADAEDGEVWDELWTHLCHQGTVYSASYAALPALARMSRDREPAGRSAPLHLAASIVAATDGPEDPVDVRRRYEREIAELHAVATHNLPYATTDVDLLYGLEALMAFENGGVWQRDLHRLADDEVEVDCPSCDEHLVLDVTGPVFRMESIADGSLPPTLMTPVDHLATTIEGRLLDLTRAHGREPLSARMQRFFGRATCPACHALFHLAQPFP</sequence>
<protein>
    <submittedName>
        <fullName evidence="1">Uncharacterized protein</fullName>
    </submittedName>
</protein>
<evidence type="ECO:0000313" key="2">
    <source>
        <dbReference type="Proteomes" id="UP000612282"/>
    </source>
</evidence>
<evidence type="ECO:0000313" key="1">
    <source>
        <dbReference type="EMBL" id="GID58882.1"/>
    </source>
</evidence>
<proteinExistence type="predicted"/>
<accession>A0ABQ3XK74</accession>
<dbReference type="RefSeq" id="WP_203804244.1">
    <property type="nucleotide sequence ID" value="NZ_BAAAQE010000093.1"/>
</dbReference>
<dbReference type="Proteomes" id="UP000612282">
    <property type="component" value="Unassembled WGS sequence"/>
</dbReference>